<feature type="domain" description="SpoVT-AbrB" evidence="2">
    <location>
        <begin position="1"/>
        <end position="33"/>
    </location>
</feature>
<dbReference type="InterPro" id="IPR007159">
    <property type="entry name" value="SpoVT-AbrB_dom"/>
</dbReference>
<dbReference type="EMBL" id="AAOF01000017">
    <property type="protein sequence ID" value="EAR20779.1"/>
    <property type="molecule type" value="Genomic_DNA"/>
</dbReference>
<accession>A4BUA5</accession>
<dbReference type="PROSITE" id="PS51740">
    <property type="entry name" value="SPOVT_ABRB"/>
    <property type="match status" value="1"/>
</dbReference>
<dbReference type="eggNOG" id="ENOG5033FDZ">
    <property type="taxonomic scope" value="Bacteria"/>
</dbReference>
<reference evidence="3 4" key="1">
    <citation type="submission" date="2006-02" db="EMBL/GenBank/DDBJ databases">
        <authorList>
            <person name="Waterbury J."/>
            <person name="Ferriera S."/>
            <person name="Johnson J."/>
            <person name="Kravitz S."/>
            <person name="Halpern A."/>
            <person name="Remington K."/>
            <person name="Beeson K."/>
            <person name="Tran B."/>
            <person name="Rogers Y.-H."/>
            <person name="Friedman R."/>
            <person name="Venter J.C."/>
        </authorList>
    </citation>
    <scope>NUCLEOTIDE SEQUENCE [LARGE SCALE GENOMIC DNA]</scope>
    <source>
        <strain evidence="3 4">Nb-231</strain>
    </source>
</reference>
<dbReference type="SUPFAM" id="SSF89447">
    <property type="entry name" value="AbrB/MazE/MraZ-like"/>
    <property type="match status" value="1"/>
</dbReference>
<evidence type="ECO:0000313" key="4">
    <source>
        <dbReference type="Proteomes" id="UP000003374"/>
    </source>
</evidence>
<dbReference type="AlphaFoldDB" id="A4BUA5"/>
<evidence type="ECO:0000313" key="3">
    <source>
        <dbReference type="EMBL" id="EAR20779.1"/>
    </source>
</evidence>
<dbReference type="Proteomes" id="UP000003374">
    <property type="component" value="Unassembled WGS sequence"/>
</dbReference>
<proteinExistence type="predicted"/>
<evidence type="ECO:0000256" key="1">
    <source>
        <dbReference type="PROSITE-ProRule" id="PRU01076"/>
    </source>
</evidence>
<sequence>MPAEFRKAIGLEHGGDVVIELDGRDIRIRTVDETVARAQELTRRLLAGKPEASLDAFLQERHREAEQE</sequence>
<comment type="caution">
    <text evidence="3">The sequence shown here is derived from an EMBL/GenBank/DDBJ whole genome shotgun (WGS) entry which is preliminary data.</text>
</comment>
<evidence type="ECO:0000259" key="2">
    <source>
        <dbReference type="PROSITE" id="PS51740"/>
    </source>
</evidence>
<dbReference type="GO" id="GO:0003677">
    <property type="term" value="F:DNA binding"/>
    <property type="evidence" value="ECO:0007669"/>
    <property type="project" value="UniProtKB-UniRule"/>
</dbReference>
<keyword evidence="1" id="KW-0238">DNA-binding</keyword>
<protein>
    <recommendedName>
        <fullName evidence="2">SpoVT-AbrB domain-containing protein</fullName>
    </recommendedName>
</protein>
<keyword evidence="4" id="KW-1185">Reference proteome</keyword>
<dbReference type="STRING" id="314278.NB231_12851"/>
<dbReference type="InterPro" id="IPR037914">
    <property type="entry name" value="SpoVT-AbrB_sf"/>
</dbReference>
<gene>
    <name evidence="3" type="ORF">NB231_12851</name>
</gene>
<name>A4BUA5_9GAMM</name>
<organism evidence="3 4">
    <name type="scientific">Nitrococcus mobilis Nb-231</name>
    <dbReference type="NCBI Taxonomy" id="314278"/>
    <lineage>
        <taxon>Bacteria</taxon>
        <taxon>Pseudomonadati</taxon>
        <taxon>Pseudomonadota</taxon>
        <taxon>Gammaproteobacteria</taxon>
        <taxon>Chromatiales</taxon>
        <taxon>Ectothiorhodospiraceae</taxon>
        <taxon>Nitrococcus</taxon>
    </lineage>
</organism>
<dbReference type="HOGENOM" id="CLU_158484_10_1_6"/>